<sequence length="144" mass="15541">MSILRRFALVFGIVFLLVGVAGFIPGITVPHDHPNVMLKSGLGLVLGLFPVNVLHNIAHLLFGAWGLAASRTDAASRTYGQGVAIAYAVLTVMGLVTAGNLHTLFGFVPLYGHDIWLHAVLAAVGAYFGFMHRQEHRLERAERA</sequence>
<organism evidence="2 3">
    <name type="scientific">Ramlibacter henchirensis</name>
    <dbReference type="NCBI Taxonomy" id="204072"/>
    <lineage>
        <taxon>Bacteria</taxon>
        <taxon>Pseudomonadati</taxon>
        <taxon>Pseudomonadota</taxon>
        <taxon>Betaproteobacteria</taxon>
        <taxon>Burkholderiales</taxon>
        <taxon>Comamonadaceae</taxon>
        <taxon>Ramlibacter</taxon>
    </lineage>
</organism>
<keyword evidence="1" id="KW-0812">Transmembrane</keyword>
<reference evidence="2 3" key="1">
    <citation type="submission" date="2019-03" db="EMBL/GenBank/DDBJ databases">
        <title>Ramlibacter henchirensis DSM 14656, whole genome shotgun sequence.</title>
        <authorList>
            <person name="Zhang X."/>
            <person name="Feng G."/>
            <person name="Zhu H."/>
        </authorList>
    </citation>
    <scope>NUCLEOTIDE SEQUENCE [LARGE SCALE GENOMIC DNA]</scope>
    <source>
        <strain evidence="2 3">DSM 14656</strain>
    </source>
</reference>
<evidence type="ECO:0000256" key="1">
    <source>
        <dbReference type="SAM" id="Phobius"/>
    </source>
</evidence>
<gene>
    <name evidence="2" type="ORF">EZ313_21705</name>
</gene>
<dbReference type="AlphaFoldDB" id="A0A4Z0BK61"/>
<dbReference type="Pfam" id="PF14325">
    <property type="entry name" value="DUF4383"/>
    <property type="match status" value="1"/>
</dbReference>
<evidence type="ECO:0000313" key="3">
    <source>
        <dbReference type="Proteomes" id="UP000298180"/>
    </source>
</evidence>
<comment type="caution">
    <text evidence="2">The sequence shown here is derived from an EMBL/GenBank/DDBJ whole genome shotgun (WGS) entry which is preliminary data.</text>
</comment>
<keyword evidence="3" id="KW-1185">Reference proteome</keyword>
<feature type="transmembrane region" description="Helical" evidence="1">
    <location>
        <begin position="110"/>
        <end position="130"/>
    </location>
</feature>
<accession>A0A4Z0BK61</accession>
<proteinExistence type="predicted"/>
<keyword evidence="1" id="KW-1133">Transmembrane helix</keyword>
<keyword evidence="1" id="KW-0472">Membrane</keyword>
<evidence type="ECO:0000313" key="2">
    <source>
        <dbReference type="EMBL" id="TFY99190.1"/>
    </source>
</evidence>
<feature type="transmembrane region" description="Helical" evidence="1">
    <location>
        <begin position="79"/>
        <end position="98"/>
    </location>
</feature>
<dbReference type="OrthoDB" id="572373at2"/>
<dbReference type="Proteomes" id="UP000298180">
    <property type="component" value="Unassembled WGS sequence"/>
</dbReference>
<name>A0A4Z0BK61_9BURK</name>
<dbReference type="RefSeq" id="WP_135265416.1">
    <property type="nucleotide sequence ID" value="NZ_SMLM01000004.1"/>
</dbReference>
<feature type="transmembrane region" description="Helical" evidence="1">
    <location>
        <begin position="41"/>
        <end position="67"/>
    </location>
</feature>
<dbReference type="EMBL" id="SMLM01000004">
    <property type="protein sequence ID" value="TFY99190.1"/>
    <property type="molecule type" value="Genomic_DNA"/>
</dbReference>
<protein>
    <submittedName>
        <fullName evidence="2">DUF4383 domain-containing protein</fullName>
    </submittedName>
</protein>
<feature type="transmembrane region" description="Helical" evidence="1">
    <location>
        <begin position="7"/>
        <end position="29"/>
    </location>
</feature>